<dbReference type="EMBL" id="ABAX03000002">
    <property type="protein sequence ID" value="EDR99136.1"/>
    <property type="molecule type" value="Genomic_DNA"/>
</dbReference>
<dbReference type="HOGENOM" id="CLU_055621_1_0_9"/>
<keyword evidence="3" id="KW-1185">Reference proteome</keyword>
<feature type="transmembrane region" description="Helical" evidence="1">
    <location>
        <begin position="73"/>
        <end position="97"/>
    </location>
</feature>
<dbReference type="AlphaFoldDB" id="B0MA14"/>
<comment type="caution">
    <text evidence="2">The sequence shown here is derived from an EMBL/GenBank/DDBJ whole genome shotgun (WGS) entry which is preliminary data.</text>
</comment>
<feature type="transmembrane region" description="Helical" evidence="1">
    <location>
        <begin position="103"/>
        <end position="120"/>
    </location>
</feature>
<dbReference type="PANTHER" id="PTHR37308:SF1">
    <property type="entry name" value="POLYPRENYL-PHOSPHATE TRANSPORTER"/>
    <property type="match status" value="1"/>
</dbReference>
<gene>
    <name evidence="2" type="ORF">ANACAC_00387</name>
</gene>
<feature type="transmembrane region" description="Helical" evidence="1">
    <location>
        <begin position="192"/>
        <end position="211"/>
    </location>
</feature>
<feature type="transmembrane region" description="Helical" evidence="1">
    <location>
        <begin position="251"/>
        <end position="272"/>
    </location>
</feature>
<dbReference type="PANTHER" id="PTHR37308">
    <property type="entry name" value="INTEGRAL MEMBRANE PROTEIN"/>
    <property type="match status" value="1"/>
</dbReference>
<evidence type="ECO:0000256" key="1">
    <source>
        <dbReference type="SAM" id="Phobius"/>
    </source>
</evidence>
<reference evidence="2" key="1">
    <citation type="submission" date="2007-11" db="EMBL/GenBank/DDBJ databases">
        <authorList>
            <person name="Fulton L."/>
            <person name="Clifton S."/>
            <person name="Fulton B."/>
            <person name="Xu J."/>
            <person name="Minx P."/>
            <person name="Pepin K.H."/>
            <person name="Johnson M."/>
            <person name="Thiruvilangam P."/>
            <person name="Bhonagiri V."/>
            <person name="Nash W.E."/>
            <person name="Mardis E.R."/>
            <person name="Wilson R.K."/>
        </authorList>
    </citation>
    <scope>NUCLEOTIDE SEQUENCE [LARGE SCALE GENOMIC DNA]</scope>
    <source>
        <strain evidence="2">DSM 14662</strain>
    </source>
</reference>
<dbReference type="InterPro" id="IPR007163">
    <property type="entry name" value="VCA0040-like"/>
</dbReference>
<accession>B0MA14</accession>
<evidence type="ECO:0000313" key="2">
    <source>
        <dbReference type="EMBL" id="EDR99136.1"/>
    </source>
</evidence>
<dbReference type="Proteomes" id="UP000004935">
    <property type="component" value="Unassembled WGS sequence"/>
</dbReference>
<dbReference type="STRING" id="411490.ANACAC_00387"/>
<keyword evidence="1" id="KW-0472">Membrane</keyword>
<dbReference type="eggNOG" id="COG2035">
    <property type="taxonomic scope" value="Bacteria"/>
</dbReference>
<sequence>MLEWILAFVCVLENKGVNMLNFIRGFCMALADSVPGVSGGTVAFLLGFYDRFISSLDDLITGNKQKKIEAVKFLLRIGVGWVVGFGAAVSVLASIFSDRIYEISSLFLGLIIFAIPIIWSEEKDCLKGKYGNALFALIGVVMVAAITYFNPASGKGMNVSVEHLNLGLGIYIFLVAMVAISAMVLPGISGSTMLLIFGLYVPVISAVKEAMHFNTAYFPVILIFGCGILCGIASVVKLIRTCLEKFRSQMVYFIIGMMIGSLYAIVMGPTTLEVPKPALTAGSFSILFFIIGGVIIFGLQKLKAMSDRQEAAAGVSEAE</sequence>
<evidence type="ECO:0008006" key="4">
    <source>
        <dbReference type="Google" id="ProtNLM"/>
    </source>
</evidence>
<feature type="transmembrane region" description="Helical" evidence="1">
    <location>
        <begin position="163"/>
        <end position="185"/>
    </location>
</feature>
<feature type="transmembrane region" description="Helical" evidence="1">
    <location>
        <begin position="278"/>
        <end position="299"/>
    </location>
</feature>
<keyword evidence="1" id="KW-0812">Transmembrane</keyword>
<protein>
    <recommendedName>
        <fullName evidence="4">DUF368 domain-containing protein</fullName>
    </recommendedName>
</protein>
<reference evidence="2" key="2">
    <citation type="submission" date="2013-11" db="EMBL/GenBank/DDBJ databases">
        <title>Draft genome sequence of Anaerostipes caccae (DSM 14662).</title>
        <authorList>
            <person name="Sudarsanam P."/>
            <person name="Ley R."/>
            <person name="Guruge J."/>
            <person name="Turnbaugh P.J."/>
            <person name="Mahowald M."/>
            <person name="Liep D."/>
            <person name="Gordon J."/>
        </authorList>
    </citation>
    <scope>NUCLEOTIDE SEQUENCE</scope>
    <source>
        <strain evidence="2">DSM 14662</strain>
    </source>
</reference>
<name>B0MA14_ANACD</name>
<dbReference type="Pfam" id="PF04018">
    <property type="entry name" value="VCA0040-like"/>
    <property type="match status" value="1"/>
</dbReference>
<keyword evidence="1" id="KW-1133">Transmembrane helix</keyword>
<feature type="transmembrane region" description="Helical" evidence="1">
    <location>
        <begin position="132"/>
        <end position="151"/>
    </location>
</feature>
<proteinExistence type="predicted"/>
<organism evidence="2 3">
    <name type="scientific">Anaerostipes caccae (strain DSM 14662 / CCUG 47493 / JCM 13470 / NCIMB 13811 / L1-92)</name>
    <dbReference type="NCBI Taxonomy" id="411490"/>
    <lineage>
        <taxon>Bacteria</taxon>
        <taxon>Bacillati</taxon>
        <taxon>Bacillota</taxon>
        <taxon>Clostridia</taxon>
        <taxon>Lachnospirales</taxon>
        <taxon>Lachnospiraceae</taxon>
        <taxon>Anaerostipes</taxon>
    </lineage>
</organism>
<evidence type="ECO:0000313" key="3">
    <source>
        <dbReference type="Proteomes" id="UP000004935"/>
    </source>
</evidence>
<feature type="transmembrane region" description="Helical" evidence="1">
    <location>
        <begin position="217"/>
        <end position="239"/>
    </location>
</feature>